<dbReference type="GO" id="GO:0001228">
    <property type="term" value="F:DNA-binding transcription activator activity, RNA polymerase II-specific"/>
    <property type="evidence" value="ECO:0007669"/>
    <property type="project" value="TreeGrafter"/>
</dbReference>
<dbReference type="GO" id="GO:0005634">
    <property type="term" value="C:nucleus"/>
    <property type="evidence" value="ECO:0007669"/>
    <property type="project" value="UniProtKB-SubCell"/>
</dbReference>
<proteinExistence type="predicted"/>
<dbReference type="SMART" id="SM00338">
    <property type="entry name" value="BRLZ"/>
    <property type="match status" value="1"/>
</dbReference>
<keyword evidence="2" id="KW-0805">Transcription regulation</keyword>
<evidence type="ECO:0000256" key="3">
    <source>
        <dbReference type="ARBA" id="ARBA00023125"/>
    </source>
</evidence>
<keyword evidence="4" id="KW-0804">Transcription</keyword>
<dbReference type="OrthoDB" id="1939598at2759"/>
<organism evidence="9 10">
    <name type="scientific">Sphagnurus paluster</name>
    <dbReference type="NCBI Taxonomy" id="117069"/>
    <lineage>
        <taxon>Eukaryota</taxon>
        <taxon>Fungi</taxon>
        <taxon>Dikarya</taxon>
        <taxon>Basidiomycota</taxon>
        <taxon>Agaricomycotina</taxon>
        <taxon>Agaricomycetes</taxon>
        <taxon>Agaricomycetidae</taxon>
        <taxon>Agaricales</taxon>
        <taxon>Tricholomatineae</taxon>
        <taxon>Lyophyllaceae</taxon>
        <taxon>Sphagnurus</taxon>
    </lineage>
</organism>
<keyword evidence="5" id="KW-0539">Nucleus</keyword>
<dbReference type="Gene3D" id="1.20.5.170">
    <property type="match status" value="1"/>
</dbReference>
<evidence type="ECO:0000256" key="2">
    <source>
        <dbReference type="ARBA" id="ARBA00023015"/>
    </source>
</evidence>
<dbReference type="CDD" id="cd14705">
    <property type="entry name" value="bZIP_Zip1"/>
    <property type="match status" value="1"/>
</dbReference>
<feature type="region of interest" description="Disordered" evidence="7">
    <location>
        <begin position="187"/>
        <end position="260"/>
    </location>
</feature>
<protein>
    <recommendedName>
        <fullName evidence="8">BZIP domain-containing protein</fullName>
    </recommendedName>
</protein>
<dbReference type="InterPro" id="IPR046347">
    <property type="entry name" value="bZIP_sf"/>
</dbReference>
<comment type="caution">
    <text evidence="9">The sequence shown here is derived from an EMBL/GenBank/DDBJ whole genome shotgun (WGS) entry which is preliminary data.</text>
</comment>
<reference evidence="9" key="2">
    <citation type="submission" date="2021-10" db="EMBL/GenBank/DDBJ databases">
        <title>Phylogenomics reveals ancestral predisposition of the termite-cultivated fungus Termitomyces towards a domesticated lifestyle.</title>
        <authorList>
            <person name="Auxier B."/>
            <person name="Grum-Grzhimaylo A."/>
            <person name="Cardenas M.E."/>
            <person name="Lodge J.D."/>
            <person name="Laessoe T."/>
            <person name="Pedersen O."/>
            <person name="Smith M.E."/>
            <person name="Kuyper T.W."/>
            <person name="Franco-Molano E.A."/>
            <person name="Baroni T.J."/>
            <person name="Aanen D.K."/>
        </authorList>
    </citation>
    <scope>NUCLEOTIDE SEQUENCE</scope>
    <source>
        <strain evidence="9">D49</strain>
    </source>
</reference>
<evidence type="ECO:0000256" key="5">
    <source>
        <dbReference type="ARBA" id="ARBA00023242"/>
    </source>
</evidence>
<dbReference type="PROSITE" id="PS00036">
    <property type="entry name" value="BZIP_BASIC"/>
    <property type="match status" value="1"/>
</dbReference>
<feature type="region of interest" description="Disordered" evidence="7">
    <location>
        <begin position="50"/>
        <end position="72"/>
    </location>
</feature>
<gene>
    <name evidence="9" type="ORF">H0H81_001577</name>
</gene>
<reference evidence="9" key="1">
    <citation type="submission" date="2021-02" db="EMBL/GenBank/DDBJ databases">
        <authorList>
            <person name="Nieuwenhuis M."/>
            <person name="Van De Peppel L.J.J."/>
        </authorList>
    </citation>
    <scope>NUCLEOTIDE SEQUENCE</scope>
    <source>
        <strain evidence="9">D49</strain>
    </source>
</reference>
<evidence type="ECO:0000313" key="10">
    <source>
        <dbReference type="Proteomes" id="UP000717328"/>
    </source>
</evidence>
<keyword evidence="6" id="KW-0175">Coiled coil</keyword>
<feature type="coiled-coil region" evidence="6">
    <location>
        <begin position="260"/>
        <end position="294"/>
    </location>
</feature>
<evidence type="ECO:0000313" key="9">
    <source>
        <dbReference type="EMBL" id="KAG5639455.1"/>
    </source>
</evidence>
<feature type="compositionally biased region" description="Polar residues" evidence="7">
    <location>
        <begin position="206"/>
        <end position="215"/>
    </location>
</feature>
<evidence type="ECO:0000256" key="4">
    <source>
        <dbReference type="ARBA" id="ARBA00023163"/>
    </source>
</evidence>
<evidence type="ECO:0000256" key="1">
    <source>
        <dbReference type="ARBA" id="ARBA00004123"/>
    </source>
</evidence>
<dbReference type="AlphaFoldDB" id="A0A9P7FY76"/>
<dbReference type="SUPFAM" id="SSF57959">
    <property type="entry name" value="Leucine zipper domain"/>
    <property type="match status" value="1"/>
</dbReference>
<dbReference type="GO" id="GO:0000977">
    <property type="term" value="F:RNA polymerase II transcription regulatory region sequence-specific DNA binding"/>
    <property type="evidence" value="ECO:0007669"/>
    <property type="project" value="TreeGrafter"/>
</dbReference>
<sequence length="330" mass="35327">MPANLQGLNIVHPVQQHHDNHDLLAGQSFPDLSAQLELWTNLAFECDEGPLLKPDERRKNRTGAGEEEEEEAALSLSRGEAAIHDGHVNVVTPVDHQQHHPHQQQDQRQQVPTQLGAFDLNAFLAGFGIDPYSAPPLLQNQPPHPSTGIAPSLAQLIALHANPLVPAPPPPTPVPGAFAIRRPSAEESASASYAPPPAKRSRTRKASVSVSSTGVSPAPESPEDYREETPGTASAPAPGQGISAAEDKRRRNTAASARFRLKKKEREAALEGRAKELETRVSELERECEGLRRENGWLKGLVVGVTGAAQGPVAATAGAGVKRNRDEVEA</sequence>
<name>A0A9P7FY76_9AGAR</name>
<dbReference type="Proteomes" id="UP000717328">
    <property type="component" value="Unassembled WGS sequence"/>
</dbReference>
<dbReference type="PANTHER" id="PTHR13044">
    <property type="entry name" value="ACTIVATING TRANSCRIPTION FACTOR ATF 4/5"/>
    <property type="match status" value="1"/>
</dbReference>
<evidence type="ECO:0000259" key="8">
    <source>
        <dbReference type="PROSITE" id="PS50217"/>
    </source>
</evidence>
<keyword evidence="3" id="KW-0238">DNA-binding</keyword>
<dbReference type="PANTHER" id="PTHR13044:SF14">
    <property type="entry name" value="CRYPTOCEPHAL, ISOFORM A"/>
    <property type="match status" value="1"/>
</dbReference>
<evidence type="ECO:0000256" key="7">
    <source>
        <dbReference type="SAM" id="MobiDB-lite"/>
    </source>
</evidence>
<feature type="domain" description="BZIP" evidence="8">
    <location>
        <begin position="246"/>
        <end position="305"/>
    </location>
</feature>
<dbReference type="InterPro" id="IPR004827">
    <property type="entry name" value="bZIP"/>
</dbReference>
<dbReference type="Pfam" id="PF07716">
    <property type="entry name" value="bZIP_2"/>
    <property type="match status" value="1"/>
</dbReference>
<dbReference type="EMBL" id="JABCKI010005720">
    <property type="protein sequence ID" value="KAG5639455.1"/>
    <property type="molecule type" value="Genomic_DNA"/>
</dbReference>
<dbReference type="PROSITE" id="PS50217">
    <property type="entry name" value="BZIP"/>
    <property type="match status" value="1"/>
</dbReference>
<keyword evidence="10" id="KW-1185">Reference proteome</keyword>
<evidence type="ECO:0000256" key="6">
    <source>
        <dbReference type="SAM" id="Coils"/>
    </source>
</evidence>
<comment type="subcellular location">
    <subcellularLocation>
        <location evidence="1">Nucleus</location>
    </subcellularLocation>
</comment>
<accession>A0A9P7FY76</accession>